<dbReference type="Proteomes" id="UP000198304">
    <property type="component" value="Unassembled WGS sequence"/>
</dbReference>
<accession>A0A239BZW6</accession>
<dbReference type="PANTHER" id="PTHR46331">
    <property type="entry name" value="VALACYCLOVIR HYDROLASE"/>
    <property type="match status" value="1"/>
</dbReference>
<dbReference type="AlphaFoldDB" id="A0A239BZW6"/>
<evidence type="ECO:0000313" key="3">
    <source>
        <dbReference type="Proteomes" id="UP000198304"/>
    </source>
</evidence>
<dbReference type="InterPro" id="IPR029058">
    <property type="entry name" value="AB_hydrolase_fold"/>
</dbReference>
<protein>
    <submittedName>
        <fullName evidence="2">Pimeloyl-ACP methyl ester carboxylesterase</fullName>
    </submittedName>
</protein>
<organism evidence="2 3">
    <name type="scientific">Anaerovirgula multivorans</name>
    <dbReference type="NCBI Taxonomy" id="312168"/>
    <lineage>
        <taxon>Bacteria</taxon>
        <taxon>Bacillati</taxon>
        <taxon>Bacillota</taxon>
        <taxon>Clostridia</taxon>
        <taxon>Peptostreptococcales</taxon>
        <taxon>Natronincolaceae</taxon>
        <taxon>Anaerovirgula</taxon>
    </lineage>
</organism>
<dbReference type="PRINTS" id="PR00111">
    <property type="entry name" value="ABHYDROLASE"/>
</dbReference>
<feature type="domain" description="AB hydrolase-1" evidence="1">
    <location>
        <begin position="21"/>
        <end position="124"/>
    </location>
</feature>
<dbReference type="EMBL" id="FZOJ01000004">
    <property type="protein sequence ID" value="SNS13537.1"/>
    <property type="molecule type" value="Genomic_DNA"/>
</dbReference>
<dbReference type="Gene3D" id="3.40.50.1820">
    <property type="entry name" value="alpha/beta hydrolase"/>
    <property type="match status" value="1"/>
</dbReference>
<dbReference type="RefSeq" id="WP_089282009.1">
    <property type="nucleotide sequence ID" value="NZ_FZOJ01000004.1"/>
</dbReference>
<reference evidence="2 3" key="1">
    <citation type="submission" date="2017-06" db="EMBL/GenBank/DDBJ databases">
        <authorList>
            <person name="Kim H.J."/>
            <person name="Triplett B.A."/>
        </authorList>
    </citation>
    <scope>NUCLEOTIDE SEQUENCE [LARGE SCALE GENOMIC DNA]</scope>
    <source>
        <strain evidence="2 3">SCA</strain>
    </source>
</reference>
<dbReference type="GO" id="GO:0017171">
    <property type="term" value="F:serine hydrolase activity"/>
    <property type="evidence" value="ECO:0007669"/>
    <property type="project" value="TreeGrafter"/>
</dbReference>
<gene>
    <name evidence="2" type="ORF">SAMN05446037_1004239</name>
</gene>
<proteinExistence type="predicted"/>
<sequence length="262" mass="29836">MPYFEYNDLNIYYEDEGKGRALILLPGNTASSAVHRRDIEYFSKKFRVICPDYIGYGKSDRVRVLPSDFWWVNAVMVIELLKHLKEERYLLVGTSGGGVIGLNIAIQEPDRVLGIVVDSFAGEILDMDEIHHIVMSRKTKTKEQCTFWCYAHGEDWEKVVNQDSNMLIAAAELQKNLNKGRLSEVKSPVLFTASLGDELIPSVEEKITSMVTKIPNWKIVLYSSGNHPLIWSRTAEFREEVEEFIKGLDNKGSILEDLSSML</sequence>
<dbReference type="PANTHER" id="PTHR46331:SF2">
    <property type="entry name" value="VALACYCLOVIR HYDROLASE"/>
    <property type="match status" value="1"/>
</dbReference>
<dbReference type="SUPFAM" id="SSF53474">
    <property type="entry name" value="alpha/beta-Hydrolases"/>
    <property type="match status" value="1"/>
</dbReference>
<dbReference type="InterPro" id="IPR000073">
    <property type="entry name" value="AB_hydrolase_1"/>
</dbReference>
<dbReference type="OrthoDB" id="9775557at2"/>
<evidence type="ECO:0000313" key="2">
    <source>
        <dbReference type="EMBL" id="SNS13537.1"/>
    </source>
</evidence>
<keyword evidence="3" id="KW-1185">Reference proteome</keyword>
<dbReference type="Pfam" id="PF00561">
    <property type="entry name" value="Abhydrolase_1"/>
    <property type="match status" value="1"/>
</dbReference>
<name>A0A239BZW6_9FIRM</name>
<evidence type="ECO:0000259" key="1">
    <source>
        <dbReference type="Pfam" id="PF00561"/>
    </source>
</evidence>